<feature type="region of interest" description="Disordered" evidence="2">
    <location>
        <begin position="1"/>
        <end position="38"/>
    </location>
</feature>
<accession>A0A543AWJ9</accession>
<evidence type="ECO:0000313" key="5">
    <source>
        <dbReference type="Proteomes" id="UP000317043"/>
    </source>
</evidence>
<sequence length="363" mass="39407">MADGVAELCRQPKGRRNAPAECKPGYMNSSSIEHPDRTGLSAPRRVIVLGGTSFIGRAVTELLVSQGHQVMVVHRGQTEPPDLPPVRHLHAERVDLPRHRDEIADFAPDAAVEVYGMNGRHADAALEALPEDIRLVALSSGDVYRAFESLHTGRQTDALPLTETAALRQTRFVSGPDDENLEVEERYLRRGGTILRLGAVYGPHDYQRRYEFILRRLRAGRRRIPIGSGGFLFSKVYAPDVAAAVGLALANDGVTGQVFNIVEGATAPFRLLAQQILDAAGASDTELVRVADESLPSDLALTGAISQHLLLDSTKARNVLGWRETDPDQALMVSVAWHLDNPPHQSSVDFNADDAALETGGIS</sequence>
<dbReference type="PANTHER" id="PTHR43000">
    <property type="entry name" value="DTDP-D-GLUCOSE 4,6-DEHYDRATASE-RELATED"/>
    <property type="match status" value="1"/>
</dbReference>
<evidence type="ECO:0000256" key="1">
    <source>
        <dbReference type="ARBA" id="ARBA00007637"/>
    </source>
</evidence>
<dbReference type="Gene3D" id="3.40.50.720">
    <property type="entry name" value="NAD(P)-binding Rossmann-like Domain"/>
    <property type="match status" value="1"/>
</dbReference>
<dbReference type="InParanoid" id="A0A543AWJ9"/>
<comment type="caution">
    <text evidence="4">The sequence shown here is derived from an EMBL/GenBank/DDBJ whole genome shotgun (WGS) entry which is preliminary data.</text>
</comment>
<gene>
    <name evidence="4" type="ORF">FB566_2473</name>
</gene>
<name>A0A543AWJ9_9ACTN</name>
<proteinExistence type="inferred from homology"/>
<dbReference type="Proteomes" id="UP000317043">
    <property type="component" value="Unassembled WGS sequence"/>
</dbReference>
<protein>
    <submittedName>
        <fullName evidence="4">Nucleoside-diphosphate-sugar epimerase</fullName>
    </submittedName>
</protein>
<evidence type="ECO:0000256" key="2">
    <source>
        <dbReference type="SAM" id="MobiDB-lite"/>
    </source>
</evidence>
<dbReference type="Pfam" id="PF01370">
    <property type="entry name" value="Epimerase"/>
    <property type="match status" value="1"/>
</dbReference>
<reference evidence="4 5" key="1">
    <citation type="submission" date="2019-06" db="EMBL/GenBank/DDBJ databases">
        <title>Sequencing the genomes of 1000 actinobacteria strains.</title>
        <authorList>
            <person name="Klenk H.-P."/>
        </authorList>
    </citation>
    <scope>NUCLEOTIDE SEQUENCE [LARGE SCALE GENOMIC DNA]</scope>
    <source>
        <strain evidence="4 5">DSM 45928</strain>
    </source>
</reference>
<dbReference type="SUPFAM" id="SSF51735">
    <property type="entry name" value="NAD(P)-binding Rossmann-fold domains"/>
    <property type="match status" value="1"/>
</dbReference>
<organism evidence="4 5">
    <name type="scientific">Stackebrandtia endophytica</name>
    <dbReference type="NCBI Taxonomy" id="1496996"/>
    <lineage>
        <taxon>Bacteria</taxon>
        <taxon>Bacillati</taxon>
        <taxon>Actinomycetota</taxon>
        <taxon>Actinomycetes</taxon>
        <taxon>Glycomycetales</taxon>
        <taxon>Glycomycetaceae</taxon>
        <taxon>Stackebrandtia</taxon>
    </lineage>
</organism>
<dbReference type="AlphaFoldDB" id="A0A543AWJ9"/>
<comment type="similarity">
    <text evidence="1">Belongs to the NAD(P)-dependent epimerase/dehydratase family.</text>
</comment>
<evidence type="ECO:0000313" key="4">
    <source>
        <dbReference type="EMBL" id="TQL76929.1"/>
    </source>
</evidence>
<dbReference type="InterPro" id="IPR001509">
    <property type="entry name" value="Epimerase_deHydtase"/>
</dbReference>
<evidence type="ECO:0000259" key="3">
    <source>
        <dbReference type="Pfam" id="PF01370"/>
    </source>
</evidence>
<feature type="domain" description="NAD-dependent epimerase/dehydratase" evidence="3">
    <location>
        <begin position="46"/>
        <end position="261"/>
    </location>
</feature>
<dbReference type="InterPro" id="IPR036291">
    <property type="entry name" value="NAD(P)-bd_dom_sf"/>
</dbReference>
<keyword evidence="5" id="KW-1185">Reference proteome</keyword>
<dbReference type="EMBL" id="VFOW01000001">
    <property type="protein sequence ID" value="TQL76929.1"/>
    <property type="molecule type" value="Genomic_DNA"/>
</dbReference>